<dbReference type="Pfam" id="PF01381">
    <property type="entry name" value="HTH_3"/>
    <property type="match status" value="1"/>
</dbReference>
<dbReference type="RefSeq" id="WP_011814229.1">
    <property type="nucleotide sequence ID" value="NC_008789.1"/>
</dbReference>
<keyword evidence="3" id="KW-1185">Reference proteome</keyword>
<gene>
    <name evidence="2" type="ordered locus">Hhal_1440</name>
</gene>
<accession>A1WWZ5</accession>
<evidence type="ECO:0000313" key="3">
    <source>
        <dbReference type="Proteomes" id="UP000000647"/>
    </source>
</evidence>
<proteinExistence type="predicted"/>
<dbReference type="GO" id="GO:0003677">
    <property type="term" value="F:DNA binding"/>
    <property type="evidence" value="ECO:0007669"/>
    <property type="project" value="InterPro"/>
</dbReference>
<dbReference type="Gene3D" id="1.10.260.40">
    <property type="entry name" value="lambda repressor-like DNA-binding domains"/>
    <property type="match status" value="1"/>
</dbReference>
<dbReference type="InterPro" id="IPR010982">
    <property type="entry name" value="Lambda_DNA-bd_dom_sf"/>
</dbReference>
<dbReference type="HOGENOM" id="CLU_1756287_0_0_6"/>
<dbReference type="PROSITE" id="PS50943">
    <property type="entry name" value="HTH_CROC1"/>
    <property type="match status" value="1"/>
</dbReference>
<sequence>MARKTPRDQARAEFAERLRQAIHRCGIGPREYAELGRRVGVSKQAARLWVEGQNLPTRENIANLAQVLGVRQAWLEYGEGPMYPVATAEPDSAEYRLCGPPGLDEREARLIVAYRRLDVASQAALEHIIDRMIPRNGAGPDGPHSRDS</sequence>
<name>A1WWZ5_HALHL</name>
<dbReference type="SMART" id="SM00530">
    <property type="entry name" value="HTH_XRE"/>
    <property type="match status" value="1"/>
</dbReference>
<feature type="domain" description="HTH cro/C1-type" evidence="1">
    <location>
        <begin position="33"/>
        <end position="75"/>
    </location>
</feature>
<dbReference type="InterPro" id="IPR001387">
    <property type="entry name" value="Cro/C1-type_HTH"/>
</dbReference>
<dbReference type="OrthoDB" id="5786027at2"/>
<dbReference type="AlphaFoldDB" id="A1WWZ5"/>
<dbReference type="SUPFAM" id="SSF47413">
    <property type="entry name" value="lambda repressor-like DNA-binding domains"/>
    <property type="match status" value="1"/>
</dbReference>
<evidence type="ECO:0000259" key="1">
    <source>
        <dbReference type="PROSITE" id="PS50943"/>
    </source>
</evidence>
<reference evidence="3" key="1">
    <citation type="submission" date="2006-12" db="EMBL/GenBank/DDBJ databases">
        <title>Complete sequence of Halorhodospira halophila SL1.</title>
        <authorList>
            <consortium name="US DOE Joint Genome Institute"/>
            <person name="Copeland A."/>
            <person name="Lucas S."/>
            <person name="Lapidus A."/>
            <person name="Barry K."/>
            <person name="Detter J.C."/>
            <person name="Glavina del Rio T."/>
            <person name="Hammon N."/>
            <person name="Israni S."/>
            <person name="Dalin E."/>
            <person name="Tice H."/>
            <person name="Pitluck S."/>
            <person name="Saunders E."/>
            <person name="Brettin T."/>
            <person name="Bruce D."/>
            <person name="Han C."/>
            <person name="Tapia R."/>
            <person name="Schmutz J."/>
            <person name="Larimer F."/>
            <person name="Land M."/>
            <person name="Hauser L."/>
            <person name="Kyrpides N."/>
            <person name="Mikhailova N."/>
            <person name="Hoff W."/>
            <person name="Richardson P."/>
        </authorList>
    </citation>
    <scope>NUCLEOTIDE SEQUENCE [LARGE SCALE GENOMIC DNA]</scope>
    <source>
        <strain evidence="3">DSM 244 / SL1</strain>
    </source>
</reference>
<dbReference type="STRING" id="349124.Hhal_1440"/>
<evidence type="ECO:0000313" key="2">
    <source>
        <dbReference type="EMBL" id="ABM62207.1"/>
    </source>
</evidence>
<dbReference type="KEGG" id="hha:Hhal_1440"/>
<dbReference type="EMBL" id="CP000544">
    <property type="protein sequence ID" value="ABM62207.1"/>
    <property type="molecule type" value="Genomic_DNA"/>
</dbReference>
<dbReference type="Proteomes" id="UP000000647">
    <property type="component" value="Chromosome"/>
</dbReference>
<organism evidence="2 3">
    <name type="scientific">Halorhodospira halophila (strain DSM 244 / SL1)</name>
    <name type="common">Ectothiorhodospira halophila (strain DSM 244 / SL1)</name>
    <dbReference type="NCBI Taxonomy" id="349124"/>
    <lineage>
        <taxon>Bacteria</taxon>
        <taxon>Pseudomonadati</taxon>
        <taxon>Pseudomonadota</taxon>
        <taxon>Gammaproteobacteria</taxon>
        <taxon>Chromatiales</taxon>
        <taxon>Ectothiorhodospiraceae</taxon>
        <taxon>Halorhodospira</taxon>
    </lineage>
</organism>
<reference evidence="2 3" key="2">
    <citation type="journal article" date="2013" name="Stand. Genomic Sci.">
        <title>Complete genome sequence of Halorhodospira halophila SL1.</title>
        <authorList>
            <person name="Challacombe J.F."/>
            <person name="Majid S."/>
            <person name="Deole R."/>
            <person name="Brettin T.S."/>
            <person name="Bruce D."/>
            <person name="Delano S.F."/>
            <person name="Detter J.C."/>
            <person name="Gleasner C.D."/>
            <person name="Han C.S."/>
            <person name="Misra M."/>
            <person name="Reitenga K.G."/>
            <person name="Mikhailova N."/>
            <person name="Woyke T."/>
            <person name="Pitluck S."/>
            <person name="Nolan M."/>
            <person name="Land M.L."/>
            <person name="Saunders E."/>
            <person name="Tapia R."/>
            <person name="Lapidus A."/>
            <person name="Ivanova N."/>
            <person name="Hoff W.D."/>
        </authorList>
    </citation>
    <scope>NUCLEOTIDE SEQUENCE [LARGE SCALE GENOMIC DNA]</scope>
    <source>
        <strain evidence="3">DSM 244 / SL1</strain>
    </source>
</reference>
<protein>
    <recommendedName>
        <fullName evidence="1">HTH cro/C1-type domain-containing protein</fullName>
    </recommendedName>
</protein>
<dbReference type="CDD" id="cd00093">
    <property type="entry name" value="HTH_XRE"/>
    <property type="match status" value="1"/>
</dbReference>